<feature type="domain" description="Polymerase nucleotidyl transferase" evidence="1">
    <location>
        <begin position="108"/>
        <end position="135"/>
    </location>
</feature>
<dbReference type="InterPro" id="IPR011991">
    <property type="entry name" value="ArsR-like_HTH"/>
</dbReference>
<name>A0A0R0DR57_9GAMM</name>
<proteinExistence type="predicted"/>
<protein>
    <submittedName>
        <fullName evidence="2">DNA polymerase subunit beta</fullName>
    </submittedName>
</protein>
<dbReference type="SUPFAM" id="SSF81301">
    <property type="entry name" value="Nucleotidyltransferase"/>
    <property type="match status" value="1"/>
</dbReference>
<dbReference type="PATRIC" id="fig|659018.3.peg.1919"/>
<dbReference type="CDD" id="cd05403">
    <property type="entry name" value="NT_KNTase_like"/>
    <property type="match status" value="1"/>
</dbReference>
<dbReference type="GO" id="GO:0003700">
    <property type="term" value="F:DNA-binding transcription factor activity"/>
    <property type="evidence" value="ECO:0007669"/>
    <property type="project" value="InterPro"/>
</dbReference>
<accession>A0A0R0DR57</accession>
<evidence type="ECO:0000313" key="2">
    <source>
        <dbReference type="EMBL" id="KRG84347.1"/>
    </source>
</evidence>
<reference evidence="2 3" key="1">
    <citation type="submission" date="2015-05" db="EMBL/GenBank/DDBJ databases">
        <title>Genome sequencing and analysis of members of genus Stenotrophomonas.</title>
        <authorList>
            <person name="Patil P.P."/>
            <person name="Midha S."/>
            <person name="Patil P.B."/>
        </authorList>
    </citation>
    <scope>NUCLEOTIDE SEQUENCE [LARGE SCALE GENOMIC DNA]</scope>
    <source>
        <strain evidence="2 3">JCM 16244</strain>
    </source>
</reference>
<organism evidence="2 3">
    <name type="scientific">Stenotrophomonas daejeonensis</name>
    <dbReference type="NCBI Taxonomy" id="659018"/>
    <lineage>
        <taxon>Bacteria</taxon>
        <taxon>Pseudomonadati</taxon>
        <taxon>Pseudomonadota</taxon>
        <taxon>Gammaproteobacteria</taxon>
        <taxon>Lysobacterales</taxon>
        <taxon>Lysobacteraceae</taxon>
        <taxon>Stenotrophomonas</taxon>
    </lineage>
</organism>
<dbReference type="AlphaFoldDB" id="A0A0R0DR57"/>
<dbReference type="InterPro" id="IPR043519">
    <property type="entry name" value="NT_sf"/>
</dbReference>
<dbReference type="Gene3D" id="1.10.10.10">
    <property type="entry name" value="Winged helix-like DNA-binding domain superfamily/Winged helix DNA-binding domain"/>
    <property type="match status" value="1"/>
</dbReference>
<dbReference type="InterPro" id="IPR036390">
    <property type="entry name" value="WH_DNA-bd_sf"/>
</dbReference>
<dbReference type="OrthoDB" id="8223306at2"/>
<dbReference type="SUPFAM" id="SSF46785">
    <property type="entry name" value="Winged helix' DNA-binding domain"/>
    <property type="match status" value="1"/>
</dbReference>
<dbReference type="STRING" id="659018.ABB34_09485"/>
<dbReference type="Pfam" id="PF01909">
    <property type="entry name" value="NTP_transf_2"/>
    <property type="match status" value="1"/>
</dbReference>
<dbReference type="GO" id="GO:0016779">
    <property type="term" value="F:nucleotidyltransferase activity"/>
    <property type="evidence" value="ECO:0007669"/>
    <property type="project" value="InterPro"/>
</dbReference>
<evidence type="ECO:0000313" key="3">
    <source>
        <dbReference type="Proteomes" id="UP000050940"/>
    </source>
</evidence>
<gene>
    <name evidence="2" type="ORF">ABB34_09485</name>
</gene>
<evidence type="ECO:0000259" key="1">
    <source>
        <dbReference type="Pfam" id="PF01909"/>
    </source>
</evidence>
<dbReference type="Proteomes" id="UP000050940">
    <property type="component" value="Unassembled WGS sequence"/>
</dbReference>
<keyword evidence="3" id="KW-1185">Reference proteome</keyword>
<dbReference type="Gene3D" id="3.30.460.10">
    <property type="entry name" value="Beta Polymerase, domain 2"/>
    <property type="match status" value="1"/>
</dbReference>
<dbReference type="RefSeq" id="WP_057641075.1">
    <property type="nucleotide sequence ID" value="NZ_LDJP01000055.1"/>
</dbReference>
<sequence length="195" mass="20998">MDTALANVLFPGYRRGVLGLLLLHPENSYHQREIARLTGTTSGTLARELAKLVEAGLLTRSPRGNQVLYAANTRSPVFEELASILRKTSGLADVLAQALLPLAERIRVAFVFGSNASGKARTGSDVDVLLIGEGLGYGEVVTALYPAQETLGREINPKLYSPAEWQKLAAGDGTFYREVMAKPKLFLIGGEDELG</sequence>
<comment type="caution">
    <text evidence="2">The sequence shown here is derived from an EMBL/GenBank/DDBJ whole genome shotgun (WGS) entry which is preliminary data.</text>
</comment>
<dbReference type="InterPro" id="IPR036388">
    <property type="entry name" value="WH-like_DNA-bd_sf"/>
</dbReference>
<dbReference type="InterPro" id="IPR002934">
    <property type="entry name" value="Polymerase_NTP_transf_dom"/>
</dbReference>
<dbReference type="CDD" id="cd00090">
    <property type="entry name" value="HTH_ARSR"/>
    <property type="match status" value="1"/>
</dbReference>
<dbReference type="EMBL" id="LDJP01000055">
    <property type="protein sequence ID" value="KRG84347.1"/>
    <property type="molecule type" value="Genomic_DNA"/>
</dbReference>